<feature type="transmembrane region" description="Helical" evidence="9">
    <location>
        <begin position="376"/>
        <end position="395"/>
    </location>
</feature>
<evidence type="ECO:0000256" key="5">
    <source>
        <dbReference type="ARBA" id="ARBA00022519"/>
    </source>
</evidence>
<keyword evidence="7 9" id="KW-1133">Transmembrane helix</keyword>
<sequence>MIRPRRDEDNRDLAAKRESLSAIGQRRAPEGFDMNISRFFIDRPVFAGVLSILITVAGLIGLRALPISEYPEVVPPSIVVKATYPGASPAVIAETVATPLEEQINGVEGMLYMSSQATSDGVLNLTVTFRLGTDPDKAQQLVQNRVSQAEPRLPQDVRTLGVTTVKSSPDLMMVVHLVSTGDRYDLTYLRNYATLNVKDRLARIDGVGQVQVFGAGDYSMRIWLDPQKVAEHGLSATDVTNAVAAQNVQAAAGIIGASPSVPGVDLQLNVNARGRLQTPEEFGDIVVKTGQNGEITRLKDLARVELGAADYSLRSLLDGKPAVAIPIFQAPGSNAIAISDAVQHAMDDMQKAMPEGVHYQIVYDTTKFVRASIDKVVDTLLEAVALVVLVVILFLQTWRASIIPLIAVPVSIIGTFAVMYVFGFSINALSLFGLVLAIGIVVDDAIVVVENVERNIENGLSPREATYRAMREVSGPIIAIALVLVAVFVPLAFISGLSGQFYRQFALTIAISTVISAINSLTLSPALAALLLKDHHAPRDLVTRIMDRLLGWFFRAFNRGFSKASHGYGRTVGGLLGRKSIIMIVYLALVGATYGMFTAVPGGFVPAQDKQYLIGFAQLPDGATLDRTEQVIRQMSDVALKQPGVKNALAFPGLSINGFTIGSNSGIVFVVLDDFENRKDPALSGGAIAMALNQKYAGIEDAFIAMFPPPPVNGLGSTGGFKLQIEDRAGLGYPALDETVKAALGKAYQTPELTGIFSSFQINVPQLFADLDREKAQQLGVAVTDVFQTLQIYLGSLYVNDFNAFGRTYSVRVQADARYRARAEDIGQLKVRSASGQMIPLSALLKVDASAGPERTTRYNGFLAADVNGAPAPGYSSGQAQAAIEKILRETMPPGIDFEWTDLTYQQILAGNSSIIVFPLALLLVYLVLAAQYESLTLPLSIIMIVPMGVLAALIGVWYTGGDNNIFTQIGLVVLVGLSAKNAILIVEFARELELDGKTPFDAAVEASRLRLRPILMTSMAFIMGVVPLVVSTGAGSEMRAAMGVAVFSGMIGVTLFGIFMTPVFYLLVRRMTGNRPLVSHDKAGVTPIPAPAE</sequence>
<evidence type="ECO:0000256" key="6">
    <source>
        <dbReference type="ARBA" id="ARBA00022692"/>
    </source>
</evidence>
<dbReference type="Gene3D" id="1.20.1640.10">
    <property type="entry name" value="Multidrug efflux transporter AcrB transmembrane domain"/>
    <property type="match status" value="2"/>
</dbReference>
<dbReference type="Gene3D" id="3.30.70.1440">
    <property type="entry name" value="Multidrug efflux transporter AcrB pore domain"/>
    <property type="match status" value="1"/>
</dbReference>
<dbReference type="PANTHER" id="PTHR32063">
    <property type="match status" value="1"/>
</dbReference>
<dbReference type="NCBIfam" id="NF000282">
    <property type="entry name" value="RND_permease_1"/>
    <property type="match status" value="1"/>
</dbReference>
<dbReference type="Proteomes" id="UP001235269">
    <property type="component" value="Unassembled WGS sequence"/>
</dbReference>
<comment type="similarity">
    <text evidence="2 9">Belongs to the resistance-nodulation-cell division (RND) (TC 2.A.6) family.</text>
</comment>
<evidence type="ECO:0000259" key="10">
    <source>
        <dbReference type="PROSITE" id="PS50156"/>
    </source>
</evidence>
<dbReference type="SUPFAM" id="SSF82866">
    <property type="entry name" value="Multidrug efflux transporter AcrB transmembrane domain"/>
    <property type="match status" value="2"/>
</dbReference>
<feature type="transmembrane region" description="Helical" evidence="9">
    <location>
        <begin position="908"/>
        <end position="929"/>
    </location>
</feature>
<feature type="transmembrane region" description="Helical" evidence="9">
    <location>
        <begin position="1015"/>
        <end position="1035"/>
    </location>
</feature>
<feature type="transmembrane region" description="Helical" evidence="9">
    <location>
        <begin position="402"/>
        <end position="422"/>
    </location>
</feature>
<dbReference type="InterPro" id="IPR004764">
    <property type="entry name" value="MdtF-like"/>
</dbReference>
<dbReference type="NCBIfam" id="TIGR00915">
    <property type="entry name" value="2A0602"/>
    <property type="match status" value="1"/>
</dbReference>
<proteinExistence type="inferred from homology"/>
<comment type="caution">
    <text evidence="9">Lacks conserved residue(s) required for the propagation of feature annotation.</text>
</comment>
<dbReference type="PROSITE" id="PS50156">
    <property type="entry name" value="SSD"/>
    <property type="match status" value="1"/>
</dbReference>
<gene>
    <name evidence="11" type="ORF">QO005_001984</name>
</gene>
<protein>
    <recommendedName>
        <fullName evidence="9">Efflux pump membrane transporter</fullName>
    </recommendedName>
</protein>
<keyword evidence="6 9" id="KW-0812">Transmembrane</keyword>
<evidence type="ECO:0000256" key="2">
    <source>
        <dbReference type="ARBA" id="ARBA00010942"/>
    </source>
</evidence>
<feature type="domain" description="SSD" evidence="10">
    <location>
        <begin position="401"/>
        <end position="530"/>
    </location>
</feature>
<dbReference type="InterPro" id="IPR027463">
    <property type="entry name" value="AcrB_DN_DC_subdom"/>
</dbReference>
<dbReference type="Pfam" id="PF00873">
    <property type="entry name" value="ACR_tran"/>
    <property type="match status" value="1"/>
</dbReference>
<evidence type="ECO:0000256" key="8">
    <source>
        <dbReference type="ARBA" id="ARBA00023136"/>
    </source>
</evidence>
<dbReference type="SUPFAM" id="SSF82693">
    <property type="entry name" value="Multidrug efflux transporter AcrB pore domain, PN1, PN2, PC1 and PC2 subdomains"/>
    <property type="match status" value="4"/>
</dbReference>
<keyword evidence="4" id="KW-1003">Cell membrane</keyword>
<feature type="transmembrane region" description="Helical" evidence="9">
    <location>
        <begin position="936"/>
        <end position="960"/>
    </location>
</feature>
<dbReference type="Gene3D" id="3.30.2090.10">
    <property type="entry name" value="Multidrug efflux transporter AcrB TolC docking domain, DN and DC subdomains"/>
    <property type="match status" value="2"/>
</dbReference>
<dbReference type="PRINTS" id="PR00702">
    <property type="entry name" value="ACRIFLAVINRP"/>
</dbReference>
<name>A0ABU0IBN5_9HYPH</name>
<dbReference type="Gene3D" id="3.30.70.1430">
    <property type="entry name" value="Multidrug efflux transporter AcrB pore domain"/>
    <property type="match status" value="2"/>
</dbReference>
<keyword evidence="3 9" id="KW-0813">Transport</keyword>
<evidence type="ECO:0000256" key="4">
    <source>
        <dbReference type="ARBA" id="ARBA00022475"/>
    </source>
</evidence>
<dbReference type="InterPro" id="IPR000731">
    <property type="entry name" value="SSD"/>
</dbReference>
<organism evidence="11 12">
    <name type="scientific">Rhizobium paknamense</name>
    <dbReference type="NCBI Taxonomy" id="1206817"/>
    <lineage>
        <taxon>Bacteria</taxon>
        <taxon>Pseudomonadati</taxon>
        <taxon>Pseudomonadota</taxon>
        <taxon>Alphaproteobacteria</taxon>
        <taxon>Hyphomicrobiales</taxon>
        <taxon>Rhizobiaceae</taxon>
        <taxon>Rhizobium/Agrobacterium group</taxon>
        <taxon>Rhizobium</taxon>
    </lineage>
</organism>
<feature type="transmembrane region" description="Helical" evidence="9">
    <location>
        <begin position="428"/>
        <end position="452"/>
    </location>
</feature>
<dbReference type="PANTHER" id="PTHR32063:SF11">
    <property type="entry name" value="CATION OR DRUG EFFLUX SYSTEM PROTEIN"/>
    <property type="match status" value="1"/>
</dbReference>
<feature type="transmembrane region" description="Helical" evidence="9">
    <location>
        <begin position="473"/>
        <end position="493"/>
    </location>
</feature>
<dbReference type="Gene3D" id="3.30.70.1320">
    <property type="entry name" value="Multidrug efflux transporter AcrB pore domain like"/>
    <property type="match status" value="1"/>
</dbReference>
<evidence type="ECO:0000256" key="1">
    <source>
        <dbReference type="ARBA" id="ARBA00004429"/>
    </source>
</evidence>
<dbReference type="InterPro" id="IPR001036">
    <property type="entry name" value="Acrflvin-R"/>
</dbReference>
<keyword evidence="12" id="KW-1185">Reference proteome</keyword>
<feature type="transmembrane region" description="Helical" evidence="9">
    <location>
        <begin position="505"/>
        <end position="532"/>
    </location>
</feature>
<evidence type="ECO:0000313" key="12">
    <source>
        <dbReference type="Proteomes" id="UP001235269"/>
    </source>
</evidence>
<keyword evidence="8 9" id="KW-0472">Membrane</keyword>
<keyword evidence="5 9" id="KW-0997">Cell inner membrane</keyword>
<comment type="caution">
    <text evidence="11">The sequence shown here is derived from an EMBL/GenBank/DDBJ whole genome shotgun (WGS) entry which is preliminary data.</text>
</comment>
<reference evidence="11 12" key="1">
    <citation type="submission" date="2023-07" db="EMBL/GenBank/DDBJ databases">
        <title>Genomic Encyclopedia of Type Strains, Phase IV (KMG-IV): sequencing the most valuable type-strain genomes for metagenomic binning, comparative biology and taxonomic classification.</title>
        <authorList>
            <person name="Goeker M."/>
        </authorList>
    </citation>
    <scope>NUCLEOTIDE SEQUENCE [LARGE SCALE GENOMIC DNA]</scope>
    <source>
        <strain evidence="11 12">DSM 100301</strain>
    </source>
</reference>
<feature type="transmembrane region" description="Helical" evidence="9">
    <location>
        <begin position="1041"/>
        <end position="1069"/>
    </location>
</feature>
<evidence type="ECO:0000256" key="3">
    <source>
        <dbReference type="ARBA" id="ARBA00022448"/>
    </source>
</evidence>
<dbReference type="EMBL" id="JAUSWH010000005">
    <property type="protein sequence ID" value="MDQ0455644.1"/>
    <property type="molecule type" value="Genomic_DNA"/>
</dbReference>
<evidence type="ECO:0000256" key="7">
    <source>
        <dbReference type="ARBA" id="ARBA00022989"/>
    </source>
</evidence>
<feature type="transmembrane region" description="Helical" evidence="9">
    <location>
        <begin position="45"/>
        <end position="65"/>
    </location>
</feature>
<accession>A0ABU0IBN5</accession>
<comment type="subcellular location">
    <subcellularLocation>
        <location evidence="1 9">Cell inner membrane</location>
        <topology evidence="1 9">Multi-pass membrane protein</topology>
    </subcellularLocation>
</comment>
<evidence type="ECO:0000256" key="9">
    <source>
        <dbReference type="RuleBase" id="RU364070"/>
    </source>
</evidence>
<feature type="transmembrane region" description="Helical" evidence="9">
    <location>
        <begin position="580"/>
        <end position="604"/>
    </location>
</feature>
<dbReference type="SUPFAM" id="SSF82714">
    <property type="entry name" value="Multidrug efflux transporter AcrB TolC docking domain, DN and DC subdomains"/>
    <property type="match status" value="2"/>
</dbReference>
<evidence type="ECO:0000313" key="11">
    <source>
        <dbReference type="EMBL" id="MDQ0455644.1"/>
    </source>
</evidence>